<keyword evidence="4 6" id="KW-1133">Transmembrane helix</keyword>
<dbReference type="RefSeq" id="WP_326520021.1">
    <property type="nucleotide sequence ID" value="NZ_CP072943.1"/>
</dbReference>
<feature type="transmembrane region" description="Helical" evidence="6">
    <location>
        <begin position="6"/>
        <end position="22"/>
    </location>
</feature>
<evidence type="ECO:0000256" key="5">
    <source>
        <dbReference type="ARBA" id="ARBA00023136"/>
    </source>
</evidence>
<keyword evidence="9" id="KW-1185">Reference proteome</keyword>
<sequence>MIFDLPAILGFLPLLLYIVLMFRGTDMNLSVLLCVLLGAVLTGESLTGFGATLQGALSSFLSLIGFIIVLGAGLGEILTESKVAQNIVHYVIGRSKITSQRQAIIVAMFISTALVSMLGTLAGSNAIIAPIIIPIVASLGITPSTLGVILHGAGATGLYIGPFVPPVVTIMGLTGLTYGQFMATAGIPLALIVWGSTFFIACRTQRQTEGKVAYSDADSAQDAFEITPQIRRATIVFLATMAFMLGYGIMAKSGASYAIVVMLVAALATGAASGMSLTEALKTLVRGSSKMYWMFFMFVLFDPFLNYVAKSGAFNALAGYIQPLIDKGGEVAFLMLSTLIGVFGISGAGVAQAQITHELFLPLVTENHISMTIWALVVLVACQVTFFVTPTVDMVGQMGLARSKDIRAMLKNGWCLTIITFLYVFVRAFLYVHGN</sequence>
<dbReference type="GO" id="GO:0055085">
    <property type="term" value="P:transmembrane transport"/>
    <property type="evidence" value="ECO:0007669"/>
    <property type="project" value="InterPro"/>
</dbReference>
<evidence type="ECO:0000256" key="3">
    <source>
        <dbReference type="ARBA" id="ARBA00022692"/>
    </source>
</evidence>
<dbReference type="KEGG" id="aram:KAR29_04175"/>
<keyword evidence="3 6" id="KW-0812">Transmembrane</keyword>
<evidence type="ECO:0000256" key="6">
    <source>
        <dbReference type="SAM" id="Phobius"/>
    </source>
</evidence>
<feature type="transmembrane region" description="Helical" evidence="6">
    <location>
        <begin position="413"/>
        <end position="432"/>
    </location>
</feature>
<feature type="transmembrane region" description="Helical" evidence="6">
    <location>
        <begin position="57"/>
        <end position="78"/>
    </location>
</feature>
<accession>A0A9Q7APU6</accession>
<feature type="transmembrane region" description="Helical" evidence="6">
    <location>
        <begin position="330"/>
        <end position="351"/>
    </location>
</feature>
<evidence type="ECO:0000259" key="7">
    <source>
        <dbReference type="Pfam" id="PF03553"/>
    </source>
</evidence>
<evidence type="ECO:0000313" key="9">
    <source>
        <dbReference type="Proteomes" id="UP000671879"/>
    </source>
</evidence>
<organism evidence="8 9">
    <name type="scientific">Aminithiophilus ramosus</name>
    <dbReference type="NCBI Taxonomy" id="3029084"/>
    <lineage>
        <taxon>Bacteria</taxon>
        <taxon>Thermotogati</taxon>
        <taxon>Synergistota</taxon>
        <taxon>Synergistia</taxon>
        <taxon>Synergistales</taxon>
        <taxon>Aminithiophilaceae</taxon>
        <taxon>Aminithiophilus</taxon>
    </lineage>
</organism>
<feature type="transmembrane region" description="Helical" evidence="6">
    <location>
        <begin position="127"/>
        <end position="150"/>
    </location>
</feature>
<dbReference type="Pfam" id="PF03553">
    <property type="entry name" value="Na_H_antiporter"/>
    <property type="match status" value="1"/>
</dbReference>
<feature type="domain" description="Na+/H+ antiporter NhaC-like C-terminal" evidence="7">
    <location>
        <begin position="16"/>
        <end position="162"/>
    </location>
</feature>
<proteinExistence type="predicted"/>
<name>A0A9Q7APU6_9BACT</name>
<feature type="transmembrane region" description="Helical" evidence="6">
    <location>
        <begin position="157"/>
        <end position="175"/>
    </location>
</feature>
<comment type="subcellular location">
    <subcellularLocation>
        <location evidence="1">Cell membrane</location>
        <topology evidence="1">Multi-pass membrane protein</topology>
    </subcellularLocation>
</comment>
<evidence type="ECO:0000256" key="2">
    <source>
        <dbReference type="ARBA" id="ARBA00022475"/>
    </source>
</evidence>
<dbReference type="GO" id="GO:0016020">
    <property type="term" value="C:membrane"/>
    <property type="evidence" value="ECO:0007669"/>
    <property type="project" value="UniProtKB-SubCell"/>
</dbReference>
<feature type="transmembrane region" description="Helical" evidence="6">
    <location>
        <begin position="103"/>
        <end position="121"/>
    </location>
</feature>
<keyword evidence="2" id="KW-1003">Cell membrane</keyword>
<dbReference type="EMBL" id="CP072943">
    <property type="protein sequence ID" value="QTX33103.1"/>
    <property type="molecule type" value="Genomic_DNA"/>
</dbReference>
<feature type="transmembrane region" description="Helical" evidence="6">
    <location>
        <begin position="29"/>
        <end position="51"/>
    </location>
</feature>
<evidence type="ECO:0000313" key="8">
    <source>
        <dbReference type="EMBL" id="QTX33103.1"/>
    </source>
</evidence>
<feature type="transmembrane region" description="Helical" evidence="6">
    <location>
        <begin position="292"/>
        <end position="309"/>
    </location>
</feature>
<keyword evidence="5 6" id="KW-0472">Membrane</keyword>
<feature type="transmembrane region" description="Helical" evidence="6">
    <location>
        <begin position="254"/>
        <end position="272"/>
    </location>
</feature>
<gene>
    <name evidence="8" type="ORF">KAR29_04175</name>
</gene>
<dbReference type="Proteomes" id="UP000671879">
    <property type="component" value="Chromosome"/>
</dbReference>
<feature type="transmembrane region" description="Helical" evidence="6">
    <location>
        <begin position="181"/>
        <end position="201"/>
    </location>
</feature>
<evidence type="ECO:0000256" key="4">
    <source>
        <dbReference type="ARBA" id="ARBA00022989"/>
    </source>
</evidence>
<feature type="transmembrane region" description="Helical" evidence="6">
    <location>
        <begin position="371"/>
        <end position="392"/>
    </location>
</feature>
<reference evidence="9" key="1">
    <citation type="submission" date="2021-04" db="EMBL/GenBank/DDBJ databases">
        <title>A novel Synergistetes isolate from a pyrite-forming mixed culture.</title>
        <authorList>
            <person name="Bunk B."/>
            <person name="Sproer C."/>
            <person name="Spring S."/>
            <person name="Pester M."/>
        </authorList>
    </citation>
    <scope>NUCLEOTIDE SEQUENCE [LARGE SCALE GENOMIC DNA]</scope>
    <source>
        <strain evidence="9">J.5.4.2-T.3.5.2</strain>
    </source>
</reference>
<dbReference type="AlphaFoldDB" id="A0A9Q7APU6"/>
<evidence type="ECO:0000256" key="1">
    <source>
        <dbReference type="ARBA" id="ARBA00004651"/>
    </source>
</evidence>
<protein>
    <submittedName>
        <fullName evidence="8">Citrate transporter</fullName>
    </submittedName>
</protein>
<dbReference type="InterPro" id="IPR018461">
    <property type="entry name" value="Na/H_Antiport_NhaC-like_C"/>
</dbReference>